<proteinExistence type="predicted"/>
<accession>A0A9N9HB49</accession>
<feature type="non-terminal residue" evidence="1">
    <location>
        <position position="1"/>
    </location>
</feature>
<organism evidence="1 2">
    <name type="scientific">Racocetra fulgida</name>
    <dbReference type="NCBI Taxonomy" id="60492"/>
    <lineage>
        <taxon>Eukaryota</taxon>
        <taxon>Fungi</taxon>
        <taxon>Fungi incertae sedis</taxon>
        <taxon>Mucoromycota</taxon>
        <taxon>Glomeromycotina</taxon>
        <taxon>Glomeromycetes</taxon>
        <taxon>Diversisporales</taxon>
        <taxon>Gigasporaceae</taxon>
        <taxon>Racocetra</taxon>
    </lineage>
</organism>
<protein>
    <submittedName>
        <fullName evidence="1">18711_t:CDS:1</fullName>
    </submittedName>
</protein>
<dbReference type="AlphaFoldDB" id="A0A9N9HB49"/>
<reference evidence="1" key="1">
    <citation type="submission" date="2021-06" db="EMBL/GenBank/DDBJ databases">
        <authorList>
            <person name="Kallberg Y."/>
            <person name="Tangrot J."/>
            <person name="Rosling A."/>
        </authorList>
    </citation>
    <scope>NUCLEOTIDE SEQUENCE</scope>
    <source>
        <strain evidence="1">IN212</strain>
    </source>
</reference>
<evidence type="ECO:0000313" key="1">
    <source>
        <dbReference type="EMBL" id="CAG8662136.1"/>
    </source>
</evidence>
<comment type="caution">
    <text evidence="1">The sequence shown here is derived from an EMBL/GenBank/DDBJ whole genome shotgun (WGS) entry which is preliminary data.</text>
</comment>
<dbReference type="EMBL" id="CAJVPZ010014976">
    <property type="protein sequence ID" value="CAG8662136.1"/>
    <property type="molecule type" value="Genomic_DNA"/>
</dbReference>
<keyword evidence="2" id="KW-1185">Reference proteome</keyword>
<sequence>IALSDGIVRSKRSMLASINSTEVDHWYKFYFYQQFNHDIFTYVRSKLDNYKATEEKQGFKVVINTFSNITNDISSYLNDIITCQVDKISTFKSEAQLQSRIKYFWQESEAELLILQCDLATINAGCIKLAKFLIEKHNNDSILQE</sequence>
<gene>
    <name evidence="1" type="ORF">RFULGI_LOCUS8890</name>
</gene>
<dbReference type="OrthoDB" id="2440927at2759"/>
<evidence type="ECO:0000313" key="2">
    <source>
        <dbReference type="Proteomes" id="UP000789396"/>
    </source>
</evidence>
<dbReference type="Proteomes" id="UP000789396">
    <property type="component" value="Unassembled WGS sequence"/>
</dbReference>
<name>A0A9N9HB49_9GLOM</name>